<evidence type="ECO:0000313" key="1">
    <source>
        <dbReference type="EMBL" id="KIZ00583.1"/>
    </source>
</evidence>
<sequence>MSVTKDEVHEFLSSMFVIERQQLADSTVHGCLPAVKGSSIPLKLHPRVEASFPVGIRAHGAEQVAAALATYRALLAGVVSIEVFDVVVSGDKALVVGEQLVRSFLEDAAQALGRALPPWIVAAAAAGLPSVQDGRVPTAVSLSLGKNDAGDPVVTHMAVVFSLPAALCPNLRLPPWQQRAAKSAGDAALRLLRGAGAAAAVVEDIWIAASAAYRAGAAAGGAALDGAAAPAAIVLEGLQSAAAAAAAVAWARVAEGWGERGNIALPPAGAAAAVGR</sequence>
<dbReference type="GeneID" id="25740255"/>
<organism evidence="1 2">
    <name type="scientific">Monoraphidium neglectum</name>
    <dbReference type="NCBI Taxonomy" id="145388"/>
    <lineage>
        <taxon>Eukaryota</taxon>
        <taxon>Viridiplantae</taxon>
        <taxon>Chlorophyta</taxon>
        <taxon>core chlorophytes</taxon>
        <taxon>Chlorophyceae</taxon>
        <taxon>CS clade</taxon>
        <taxon>Sphaeropleales</taxon>
        <taxon>Selenastraceae</taxon>
        <taxon>Monoraphidium</taxon>
    </lineage>
</organism>
<dbReference type="AlphaFoldDB" id="A0A0D2JN43"/>
<dbReference type="OrthoDB" id="10533909at2759"/>
<proteinExistence type="predicted"/>
<dbReference type="EMBL" id="KK101518">
    <property type="protein sequence ID" value="KIZ00583.1"/>
    <property type="molecule type" value="Genomic_DNA"/>
</dbReference>
<keyword evidence="2" id="KW-1185">Reference proteome</keyword>
<evidence type="ECO:0000313" key="2">
    <source>
        <dbReference type="Proteomes" id="UP000054498"/>
    </source>
</evidence>
<dbReference type="KEGG" id="mng:MNEG_7379"/>
<gene>
    <name evidence="1" type="ORF">MNEG_7379</name>
</gene>
<dbReference type="RefSeq" id="XP_013899602.1">
    <property type="nucleotide sequence ID" value="XM_014044148.1"/>
</dbReference>
<reference evidence="1 2" key="1">
    <citation type="journal article" date="2013" name="BMC Genomics">
        <title>Reconstruction of the lipid metabolism for the microalga Monoraphidium neglectum from its genome sequence reveals characteristics suitable for biofuel production.</title>
        <authorList>
            <person name="Bogen C."/>
            <person name="Al-Dilaimi A."/>
            <person name="Albersmeier A."/>
            <person name="Wichmann J."/>
            <person name="Grundmann M."/>
            <person name="Rupp O."/>
            <person name="Lauersen K.J."/>
            <person name="Blifernez-Klassen O."/>
            <person name="Kalinowski J."/>
            <person name="Goesmann A."/>
            <person name="Mussgnug J.H."/>
            <person name="Kruse O."/>
        </authorList>
    </citation>
    <scope>NUCLEOTIDE SEQUENCE [LARGE SCALE GENOMIC DNA]</scope>
    <source>
        <strain evidence="1 2">SAG 48.87</strain>
    </source>
</reference>
<accession>A0A0D2JN43</accession>
<dbReference type="Proteomes" id="UP000054498">
    <property type="component" value="Unassembled WGS sequence"/>
</dbReference>
<protein>
    <submittedName>
        <fullName evidence="1">Uncharacterized protein</fullName>
    </submittedName>
</protein>
<name>A0A0D2JN43_9CHLO</name>